<dbReference type="EMBL" id="JABCKV010000216">
    <property type="protein sequence ID" value="KAG5642108.1"/>
    <property type="molecule type" value="Genomic_DNA"/>
</dbReference>
<dbReference type="InterPro" id="IPR003123">
    <property type="entry name" value="VPS9"/>
</dbReference>
<dbReference type="Proteomes" id="UP000775547">
    <property type="component" value="Unassembled WGS sequence"/>
</dbReference>
<dbReference type="OrthoDB" id="10264848at2759"/>
<evidence type="ECO:0000256" key="1">
    <source>
        <dbReference type="SAM" id="MobiDB-lite"/>
    </source>
</evidence>
<name>A0A9P7G4T6_9AGAR</name>
<organism evidence="3 4">
    <name type="scientific">Asterophora parasitica</name>
    <dbReference type="NCBI Taxonomy" id="117018"/>
    <lineage>
        <taxon>Eukaryota</taxon>
        <taxon>Fungi</taxon>
        <taxon>Dikarya</taxon>
        <taxon>Basidiomycota</taxon>
        <taxon>Agaricomycotina</taxon>
        <taxon>Agaricomycetes</taxon>
        <taxon>Agaricomycetidae</taxon>
        <taxon>Agaricales</taxon>
        <taxon>Tricholomatineae</taxon>
        <taxon>Lyophyllaceae</taxon>
        <taxon>Asterophora</taxon>
    </lineage>
</organism>
<dbReference type="PROSITE" id="PS51205">
    <property type="entry name" value="VPS9"/>
    <property type="match status" value="1"/>
</dbReference>
<sequence>MGSREHLFPATSVGRSQGSVLQRVGSNDSMAAHPLLSSNHSFSPTNDRSSPTTSNTRYVPYTPRQRVNPTAATTGTTVHPSSPQHQQGDATSKLQLVNLKAAAQNIGLDAGSIGWAILEKLVHVSDHHDAEWTEIWTAVTSGKSTLLLPREHSNQDKPTPEFVKDHIILSDELSRKDAPIVTLSGLRGTLTNNTLTFRSTIHPSSKIFQDLLVPSSRSLALAILPDLPVTPSSSSSSISYPTFSIHSHSPALPLPPRIPSSLPNKPPLPPRPGNRVISTSSAASSTSRIANPFASLFGSGSSPKPPTAVPSSPTASLLSLDSANAQPEPVLDVSAFTIERKIVRKDIAKEMNKTLRREVKEALGEAGLPGWAVDRVHEFTAEWYPFVKEKGVSSSVLGLREKAAKESGAGTYVVTWAEEAPDSAAARVQDFYLALEQDLRVSEGSFLGRLRKDHENEEGSRNGVDDDRRVREKVDSETKIKEAMDVVERGICSLFYDRLYMQPTSDDSSHDEALSSRVAALNMLDLGLEHLDIHADQAGPELDAVVKACGDILSQLQVCRSPGDKAAVLVAAHKIVVDGLSRLPPIRLMSEEESKAQKAKGSAIARAKAEAPPRESRKQLPFLVMCYFRWSSLP</sequence>
<feature type="compositionally biased region" description="Pro residues" evidence="1">
    <location>
        <begin position="254"/>
        <end position="272"/>
    </location>
</feature>
<reference evidence="3" key="2">
    <citation type="submission" date="2021-10" db="EMBL/GenBank/DDBJ databases">
        <title>Phylogenomics reveals ancestral predisposition of the termite-cultivated fungus Termitomyces towards a domesticated lifestyle.</title>
        <authorList>
            <person name="Auxier B."/>
            <person name="Grum-Grzhimaylo A."/>
            <person name="Cardenas M.E."/>
            <person name="Lodge J.D."/>
            <person name="Laessoe T."/>
            <person name="Pedersen O."/>
            <person name="Smith M.E."/>
            <person name="Kuyper T.W."/>
            <person name="Franco-Molano E.A."/>
            <person name="Baroni T.J."/>
            <person name="Aanen D.K."/>
        </authorList>
    </citation>
    <scope>NUCLEOTIDE SEQUENCE</scope>
    <source>
        <strain evidence="3">AP01</strain>
        <tissue evidence="3">Mycelium</tissue>
    </source>
</reference>
<feature type="compositionally biased region" description="Polar residues" evidence="1">
    <location>
        <begin position="65"/>
        <end position="90"/>
    </location>
</feature>
<feature type="region of interest" description="Disordered" evidence="1">
    <location>
        <begin position="254"/>
        <end position="284"/>
    </location>
</feature>
<comment type="caution">
    <text evidence="3">The sequence shown here is derived from an EMBL/GenBank/DDBJ whole genome shotgun (WGS) entry which is preliminary data.</text>
</comment>
<evidence type="ECO:0000313" key="4">
    <source>
        <dbReference type="Proteomes" id="UP000775547"/>
    </source>
</evidence>
<dbReference type="AlphaFoldDB" id="A0A9P7G4T6"/>
<protein>
    <recommendedName>
        <fullName evidence="2">VPS9 domain-containing protein</fullName>
    </recommendedName>
</protein>
<gene>
    <name evidence="3" type="ORF">DXG03_003607</name>
</gene>
<dbReference type="SUPFAM" id="SSF109993">
    <property type="entry name" value="VPS9 domain"/>
    <property type="match status" value="1"/>
</dbReference>
<reference evidence="3" key="1">
    <citation type="submission" date="2020-07" db="EMBL/GenBank/DDBJ databases">
        <authorList>
            <person name="Nieuwenhuis M."/>
            <person name="Van De Peppel L.J.J."/>
        </authorList>
    </citation>
    <scope>NUCLEOTIDE SEQUENCE</scope>
    <source>
        <strain evidence="3">AP01</strain>
        <tissue evidence="3">Mycelium</tissue>
    </source>
</reference>
<feature type="region of interest" description="Disordered" evidence="1">
    <location>
        <begin position="296"/>
        <end position="315"/>
    </location>
</feature>
<feature type="domain" description="VPS9" evidence="2">
    <location>
        <begin position="508"/>
        <end position="634"/>
    </location>
</feature>
<feature type="compositionally biased region" description="Low complexity" evidence="1">
    <location>
        <begin position="273"/>
        <end position="284"/>
    </location>
</feature>
<feature type="compositionally biased region" description="Polar residues" evidence="1">
    <location>
        <begin position="36"/>
        <end position="57"/>
    </location>
</feature>
<accession>A0A9P7G4T6</accession>
<evidence type="ECO:0000313" key="3">
    <source>
        <dbReference type="EMBL" id="KAG5642108.1"/>
    </source>
</evidence>
<feature type="region of interest" description="Disordered" evidence="1">
    <location>
        <begin position="30"/>
        <end position="90"/>
    </location>
</feature>
<proteinExistence type="predicted"/>
<evidence type="ECO:0000259" key="2">
    <source>
        <dbReference type="PROSITE" id="PS51205"/>
    </source>
</evidence>
<keyword evidence="4" id="KW-1185">Reference proteome</keyword>
<dbReference type="Gene3D" id="1.20.1050.80">
    <property type="entry name" value="VPS9 domain"/>
    <property type="match status" value="1"/>
</dbReference>
<dbReference type="InterPro" id="IPR037191">
    <property type="entry name" value="VPS9_dom_sf"/>
</dbReference>